<dbReference type="Proteomes" id="UP000647860">
    <property type="component" value="Unassembled WGS sequence"/>
</dbReference>
<comment type="caution">
    <text evidence="2">The sequence shown here is derived from an EMBL/GenBank/DDBJ whole genome shotgun (WGS) entry which is preliminary data.</text>
</comment>
<dbReference type="EMBL" id="BOPA01000016">
    <property type="protein sequence ID" value="GIJ15466.1"/>
    <property type="molecule type" value="Genomic_DNA"/>
</dbReference>
<dbReference type="Pfam" id="PF13649">
    <property type="entry name" value="Methyltransf_25"/>
    <property type="match status" value="1"/>
</dbReference>
<feature type="domain" description="Methyltransferase" evidence="1">
    <location>
        <begin position="65"/>
        <end position="156"/>
    </location>
</feature>
<accession>A0ABQ4IC17</accession>
<dbReference type="InterPro" id="IPR041698">
    <property type="entry name" value="Methyltransf_25"/>
</dbReference>
<reference evidence="2 3" key="1">
    <citation type="submission" date="2021-01" db="EMBL/GenBank/DDBJ databases">
        <title>Whole genome shotgun sequence of Verrucosispora gifhornensis NBRC 16317.</title>
        <authorList>
            <person name="Komaki H."/>
            <person name="Tamura T."/>
        </authorList>
    </citation>
    <scope>NUCLEOTIDE SEQUENCE [LARGE SCALE GENOMIC DNA]</scope>
    <source>
        <strain evidence="2 3">NBRC 16317</strain>
    </source>
</reference>
<dbReference type="Gene3D" id="3.40.50.150">
    <property type="entry name" value="Vaccinia Virus protein VP39"/>
    <property type="match status" value="1"/>
</dbReference>
<evidence type="ECO:0000259" key="1">
    <source>
        <dbReference type="Pfam" id="PF13649"/>
    </source>
</evidence>
<evidence type="ECO:0000313" key="3">
    <source>
        <dbReference type="Proteomes" id="UP000647860"/>
    </source>
</evidence>
<organism evidence="2 3">
    <name type="scientific">Micromonospora gifhornensis</name>
    <dbReference type="NCBI Taxonomy" id="84594"/>
    <lineage>
        <taxon>Bacteria</taxon>
        <taxon>Bacillati</taxon>
        <taxon>Actinomycetota</taxon>
        <taxon>Actinomycetes</taxon>
        <taxon>Micromonosporales</taxon>
        <taxon>Micromonosporaceae</taxon>
        <taxon>Micromonospora</taxon>
    </lineage>
</organism>
<dbReference type="SUPFAM" id="SSF53335">
    <property type="entry name" value="S-adenosyl-L-methionine-dependent methyltransferases"/>
    <property type="match status" value="1"/>
</dbReference>
<dbReference type="RefSeq" id="WP_204290919.1">
    <property type="nucleotide sequence ID" value="NZ_BAAAGZ010000005.1"/>
</dbReference>
<proteinExistence type="predicted"/>
<gene>
    <name evidence="2" type="ORF">Vgi01_21500</name>
</gene>
<keyword evidence="3" id="KW-1185">Reference proteome</keyword>
<dbReference type="PANTHER" id="PTHR43591:SF24">
    <property type="entry name" value="2-METHOXY-6-POLYPRENYL-1,4-BENZOQUINOL METHYLASE, MITOCHONDRIAL"/>
    <property type="match status" value="1"/>
</dbReference>
<sequence>MLSRYAAVAQTMGHMDPQAREIVDYYTLRYREDLRLSAGRPQARLERQRTLEILRESLPPAPARILDVGGATGEYARALVALGHRVRLLDLVPAHVAQARAGHPGLDAEVADARALPEDDDSYDATLLLGPLYHLPEHADRCTALAEAVRVTRPGGTVFAAAISRFALPLDFAATGRLDDRTIERARTLLTDGRNDPVLGFTHAYFHRLEELVDECLTAGLVNVTVEGVEGPAWLAAEAGAHGPTAEQLFTAALALARTYRDEPALVATSAHLLARATVPGDPSRTRPNQPDLPV</sequence>
<dbReference type="CDD" id="cd02440">
    <property type="entry name" value="AdoMet_MTases"/>
    <property type="match status" value="1"/>
</dbReference>
<protein>
    <recommendedName>
        <fullName evidence="1">Methyltransferase domain-containing protein</fullName>
    </recommendedName>
</protein>
<evidence type="ECO:0000313" key="2">
    <source>
        <dbReference type="EMBL" id="GIJ15466.1"/>
    </source>
</evidence>
<dbReference type="PANTHER" id="PTHR43591">
    <property type="entry name" value="METHYLTRANSFERASE"/>
    <property type="match status" value="1"/>
</dbReference>
<dbReference type="InterPro" id="IPR029063">
    <property type="entry name" value="SAM-dependent_MTases_sf"/>
</dbReference>
<name>A0ABQ4IC17_9ACTN</name>